<protein>
    <submittedName>
        <fullName evidence="3">CPBP family intramembrane metalloprotease</fullName>
    </submittedName>
</protein>
<dbReference type="RefSeq" id="WP_124750710.1">
    <property type="nucleotide sequence ID" value="NZ_RQYS01000008.1"/>
</dbReference>
<keyword evidence="1" id="KW-0812">Transmembrane</keyword>
<feature type="transmembrane region" description="Helical" evidence="1">
    <location>
        <begin position="200"/>
        <end position="218"/>
    </location>
</feature>
<feature type="transmembrane region" description="Helical" evidence="1">
    <location>
        <begin position="239"/>
        <end position="257"/>
    </location>
</feature>
<comment type="caution">
    <text evidence="3">The sequence shown here is derived from an EMBL/GenBank/DDBJ whole genome shotgun (WGS) entry which is preliminary data.</text>
</comment>
<feature type="transmembrane region" description="Helical" evidence="1">
    <location>
        <begin position="175"/>
        <end position="194"/>
    </location>
</feature>
<feature type="domain" description="CAAX prenyl protease 2/Lysostaphin resistance protein A-like" evidence="2">
    <location>
        <begin position="144"/>
        <end position="235"/>
    </location>
</feature>
<sequence>MIRFHLNHHPLVAAARESRFKPHPLLQILIFIGIYIGSLLPTILPYVLFFLLKDANVLGDSAMDAEKLVILFSCALSALVVVLYCRFAEGRSLYSMGFVRKDAWMHYVKGMAVGFVFFSTVYFALVATGSVTFDGLNSKASIAMLLLFFFGFVIQGAQEEILTRGYFMMSLSTRLPAIAAIVISSFTFSVLHIFNGGFDLLAFVNLTLYGIFLAVYMLRTGNIWGACAIHSIWNFSQGNLYGMSVSGMSIMETSLFSSSLIEGKELLSGGMFGPEGGVITSAVTIVAIVLTLLLGGRSSEG</sequence>
<feature type="transmembrane region" description="Helical" evidence="1">
    <location>
        <begin position="25"/>
        <end position="48"/>
    </location>
</feature>
<dbReference type="Pfam" id="PF02517">
    <property type="entry name" value="Rce1-like"/>
    <property type="match status" value="1"/>
</dbReference>
<reference evidence="3 4" key="1">
    <citation type="submission" date="2018-11" db="EMBL/GenBank/DDBJ databases">
        <title>Genomes From Bacteria Associated with the Canine Oral Cavity: a Test Case for Automated Genome-Based Taxonomic Assignment.</title>
        <authorList>
            <person name="Coil D.A."/>
            <person name="Jospin G."/>
            <person name="Darling A.E."/>
            <person name="Wallis C."/>
            <person name="Davis I.J."/>
            <person name="Harris S."/>
            <person name="Eisen J.A."/>
            <person name="Holcombe L.J."/>
            <person name="O'Flynn C."/>
        </authorList>
    </citation>
    <scope>NUCLEOTIDE SEQUENCE [LARGE SCALE GENOMIC DNA]</scope>
    <source>
        <strain evidence="3 4">OH2617_COT-023</strain>
    </source>
</reference>
<keyword evidence="1" id="KW-0472">Membrane</keyword>
<feature type="transmembrane region" description="Helical" evidence="1">
    <location>
        <begin position="136"/>
        <end position="154"/>
    </location>
</feature>
<keyword evidence="3" id="KW-0378">Hydrolase</keyword>
<dbReference type="GO" id="GO:0006508">
    <property type="term" value="P:proteolysis"/>
    <property type="evidence" value="ECO:0007669"/>
    <property type="project" value="UniProtKB-KW"/>
</dbReference>
<feature type="transmembrane region" description="Helical" evidence="1">
    <location>
        <begin position="107"/>
        <end position="130"/>
    </location>
</feature>
<evidence type="ECO:0000313" key="4">
    <source>
        <dbReference type="Proteomes" id="UP000278609"/>
    </source>
</evidence>
<dbReference type="GO" id="GO:0004175">
    <property type="term" value="F:endopeptidase activity"/>
    <property type="evidence" value="ECO:0007669"/>
    <property type="project" value="UniProtKB-ARBA"/>
</dbReference>
<evidence type="ECO:0000313" key="3">
    <source>
        <dbReference type="EMBL" id="RRD62572.1"/>
    </source>
</evidence>
<dbReference type="Proteomes" id="UP000278609">
    <property type="component" value="Unassembled WGS sequence"/>
</dbReference>
<dbReference type="AlphaFoldDB" id="A0A3P1XUS1"/>
<dbReference type="OrthoDB" id="324900at2"/>
<dbReference type="GO" id="GO:0008237">
    <property type="term" value="F:metallopeptidase activity"/>
    <property type="evidence" value="ECO:0007669"/>
    <property type="project" value="UniProtKB-KW"/>
</dbReference>
<evidence type="ECO:0000256" key="1">
    <source>
        <dbReference type="SAM" id="Phobius"/>
    </source>
</evidence>
<accession>A0A3P1XUS1</accession>
<dbReference type="PANTHER" id="PTHR39430:SF1">
    <property type="entry name" value="PROTEASE"/>
    <property type="match status" value="1"/>
</dbReference>
<proteinExistence type="predicted"/>
<dbReference type="EMBL" id="RQYS01000008">
    <property type="protein sequence ID" value="RRD62572.1"/>
    <property type="molecule type" value="Genomic_DNA"/>
</dbReference>
<keyword evidence="1" id="KW-1133">Transmembrane helix</keyword>
<gene>
    <name evidence="3" type="ORF">EII40_02530</name>
</gene>
<dbReference type="GO" id="GO:0080120">
    <property type="term" value="P:CAAX-box protein maturation"/>
    <property type="evidence" value="ECO:0007669"/>
    <property type="project" value="UniProtKB-ARBA"/>
</dbReference>
<name>A0A3P1XUS1_TANFO</name>
<keyword evidence="3" id="KW-0645">Protease</keyword>
<feature type="transmembrane region" description="Helical" evidence="1">
    <location>
        <begin position="68"/>
        <end position="87"/>
    </location>
</feature>
<dbReference type="InterPro" id="IPR003675">
    <property type="entry name" value="Rce1/LyrA-like_dom"/>
</dbReference>
<feature type="transmembrane region" description="Helical" evidence="1">
    <location>
        <begin position="277"/>
        <end position="295"/>
    </location>
</feature>
<evidence type="ECO:0000259" key="2">
    <source>
        <dbReference type="Pfam" id="PF02517"/>
    </source>
</evidence>
<dbReference type="PANTHER" id="PTHR39430">
    <property type="entry name" value="MEMBRANE-ASSOCIATED PROTEASE-RELATED"/>
    <property type="match status" value="1"/>
</dbReference>
<keyword evidence="3" id="KW-0482">Metalloprotease</keyword>
<organism evidence="3 4">
    <name type="scientific">Tannerella forsythia</name>
    <name type="common">Bacteroides forsythus</name>
    <dbReference type="NCBI Taxonomy" id="28112"/>
    <lineage>
        <taxon>Bacteria</taxon>
        <taxon>Pseudomonadati</taxon>
        <taxon>Bacteroidota</taxon>
        <taxon>Bacteroidia</taxon>
        <taxon>Bacteroidales</taxon>
        <taxon>Tannerellaceae</taxon>
        <taxon>Tannerella</taxon>
    </lineage>
</organism>